<dbReference type="Proteomes" id="UP000013232">
    <property type="component" value="Unassembled WGS sequence"/>
</dbReference>
<evidence type="ECO:0000313" key="3">
    <source>
        <dbReference type="Proteomes" id="UP000013232"/>
    </source>
</evidence>
<dbReference type="AlphaFoldDB" id="N6Z2V1"/>
<dbReference type="STRING" id="1123367.GCA_000621305_00877"/>
<dbReference type="eggNOG" id="COG2831">
    <property type="taxonomic scope" value="Bacteria"/>
</dbReference>
<evidence type="ECO:0000256" key="1">
    <source>
        <dbReference type="SAM" id="SignalP"/>
    </source>
</evidence>
<keyword evidence="3" id="KW-1185">Reference proteome</keyword>
<sequence>MNEKTAMRTARAPARLSAIGAAAFAGVLLAAAGVSAQAADETTAAEGKFSIGGALRARYDYSFDYEDDISKLSFDTFRITLNYDSPTFYGSAQYRFYGSAYPYDYTSRIGRINFPEWAWVGYKLGDDTRAVAGINQIPFGVLPYVSSTFYQTMVNAIGLEDVHNLGIKLQHTAGPLGVQLGFYPTDGGNWSGTSRDANRYSVNVVRADYSVTGGSSNDERNMVVGRLAYTLQHGEEANSELGISALHSTLHNYDTGRDGRRKAYALHYGGSYGALRVLAEAGRQKMTPRNPSATGNDTITFGAYDGSFNVAAKGNFYSGEVSYALPGSYGPVSGITPYLNYSVFTKDKSGFKDSQRVIAGAHFSAGPLYIYTEMRWGKNDPYTGDYTNGAAAGGDDRWKKVFYANIGYYF</sequence>
<dbReference type="OrthoDB" id="625456at2"/>
<feature type="signal peptide" evidence="1">
    <location>
        <begin position="1"/>
        <end position="38"/>
    </location>
</feature>
<dbReference type="SUPFAM" id="SSF56935">
    <property type="entry name" value="Porins"/>
    <property type="match status" value="1"/>
</dbReference>
<organism evidence="2 3">
    <name type="scientific">Thauera linaloolentis (strain DSM 12138 / JCM 21573 / CCUG 41526 / CIP 105981 / IAM 15112 / NBRC 102519 / 47Lol)</name>
    <dbReference type="NCBI Taxonomy" id="1123367"/>
    <lineage>
        <taxon>Bacteria</taxon>
        <taxon>Pseudomonadati</taxon>
        <taxon>Pseudomonadota</taxon>
        <taxon>Betaproteobacteria</taxon>
        <taxon>Rhodocyclales</taxon>
        <taxon>Zoogloeaceae</taxon>
        <taxon>Thauera</taxon>
    </lineage>
</organism>
<gene>
    <name evidence="2" type="ORF">C666_07840</name>
</gene>
<name>N6Z2V1_THAL4</name>
<keyword evidence="1" id="KW-0732">Signal</keyword>
<dbReference type="EMBL" id="AMXE01000021">
    <property type="protein sequence ID" value="ENO88912.1"/>
    <property type="molecule type" value="Genomic_DNA"/>
</dbReference>
<protein>
    <submittedName>
        <fullName evidence="2">Uncharacterized protein</fullName>
    </submittedName>
</protein>
<proteinExistence type="predicted"/>
<reference evidence="2 3" key="1">
    <citation type="submission" date="2012-09" db="EMBL/GenBank/DDBJ databases">
        <title>Draft Genome Sequences of 6 Strains from Genus Thauera.</title>
        <authorList>
            <person name="Liu B."/>
            <person name="Shapleigh J.P."/>
            <person name="Frostegard A.H."/>
        </authorList>
    </citation>
    <scope>NUCLEOTIDE SEQUENCE [LARGE SCALE GENOMIC DNA]</scope>
    <source>
        <strain evidence="3">47Lol / DSM 12138</strain>
    </source>
</reference>
<evidence type="ECO:0000313" key="2">
    <source>
        <dbReference type="EMBL" id="ENO88912.1"/>
    </source>
</evidence>
<feature type="chain" id="PRO_5004128822" evidence="1">
    <location>
        <begin position="39"/>
        <end position="410"/>
    </location>
</feature>
<comment type="caution">
    <text evidence="2">The sequence shown here is derived from an EMBL/GenBank/DDBJ whole genome shotgun (WGS) entry which is preliminary data.</text>
</comment>
<dbReference type="RefSeq" id="WP_004336382.1">
    <property type="nucleotide sequence ID" value="NZ_AMXE01000021.1"/>
</dbReference>
<accession>N6Z2V1</accession>